<evidence type="ECO:0000256" key="2">
    <source>
        <dbReference type="ARBA" id="ARBA00022519"/>
    </source>
</evidence>
<keyword evidence="6" id="KW-0133">Cell shape</keyword>
<keyword evidence="14" id="KW-1185">Reference proteome</keyword>
<reference evidence="13 14" key="1">
    <citation type="journal article" date="2016" name="C (Basel)">
        <title>Selective Growth of and Electricity Production by Marine Exoelectrogenic Bacteria in Self-Aggregated Hydrogel of Microbially Reduced Graphene Oxide.</title>
        <authorList>
            <person name="Yoshida N."/>
            <person name="Goto Y."/>
            <person name="Miyata Y."/>
        </authorList>
    </citation>
    <scope>NUCLEOTIDE SEQUENCE [LARGE SCALE GENOMIC DNA]</scope>
    <source>
        <strain evidence="13 14">NIT-T3</strain>
    </source>
</reference>
<evidence type="ECO:0000256" key="4">
    <source>
        <dbReference type="ARBA" id="ARBA00022679"/>
    </source>
</evidence>
<evidence type="ECO:0000256" key="10">
    <source>
        <dbReference type="ARBA" id="ARBA00023316"/>
    </source>
</evidence>
<feature type="domain" description="Glycosyl transferase family 51" evidence="12">
    <location>
        <begin position="67"/>
        <end position="233"/>
    </location>
</feature>
<evidence type="ECO:0000256" key="11">
    <source>
        <dbReference type="SAM" id="MobiDB-lite"/>
    </source>
</evidence>
<evidence type="ECO:0000259" key="12">
    <source>
        <dbReference type="Pfam" id="PF00912"/>
    </source>
</evidence>
<organism evidence="13 14">
    <name type="scientific">Desulfuromonas versatilis</name>
    <dbReference type="NCBI Taxonomy" id="2802975"/>
    <lineage>
        <taxon>Bacteria</taxon>
        <taxon>Pseudomonadati</taxon>
        <taxon>Thermodesulfobacteriota</taxon>
        <taxon>Desulfuromonadia</taxon>
        <taxon>Desulfuromonadales</taxon>
        <taxon>Desulfuromonadaceae</taxon>
        <taxon>Desulfuromonas</taxon>
    </lineage>
</organism>
<evidence type="ECO:0000256" key="6">
    <source>
        <dbReference type="ARBA" id="ARBA00022960"/>
    </source>
</evidence>
<dbReference type="SUPFAM" id="SSF53955">
    <property type="entry name" value="Lysozyme-like"/>
    <property type="match status" value="1"/>
</dbReference>
<dbReference type="InterPro" id="IPR001264">
    <property type="entry name" value="Glyco_trans_51"/>
</dbReference>
<dbReference type="Proteomes" id="UP001319827">
    <property type="component" value="Chromosome"/>
</dbReference>
<evidence type="ECO:0000256" key="9">
    <source>
        <dbReference type="ARBA" id="ARBA00023136"/>
    </source>
</evidence>
<keyword evidence="8" id="KW-1133">Transmembrane helix</keyword>
<protein>
    <recommendedName>
        <fullName evidence="12">Glycosyl transferase family 51 domain-containing protein</fullName>
    </recommendedName>
</protein>
<dbReference type="InterPro" id="IPR023346">
    <property type="entry name" value="Lysozyme-like_dom_sf"/>
</dbReference>
<evidence type="ECO:0000256" key="5">
    <source>
        <dbReference type="ARBA" id="ARBA00022692"/>
    </source>
</evidence>
<sequence>MNWRDFHKGLLRFKLRALALLIMLGTAAAAWIGWDLPETGHLADRKTNLVIQIRDWQGQEHPFTLGPKNHRWTPLKAVPEALKWSVIAAEDANFYSHQGIDVQALKEALKYDLEQKRLARGASTITQQLAKNLFLSREKTLLRKMKEFLIARRMEQELSKGRILELYLNVVELGPMVFGVGHGASYYFGKQVSQLTPGECAFLVAMLPGPRVAYNPYRNLGRVEKRAEHILKLLKIRGVLSEAEYRLALADKPDIPGLQRRPRQAPAAPPAEEPQADAEETVEELQAPAEAPVPMVPPDEPEAEEESQALPPQS</sequence>
<keyword evidence="1" id="KW-1003">Cell membrane</keyword>
<evidence type="ECO:0000256" key="7">
    <source>
        <dbReference type="ARBA" id="ARBA00022984"/>
    </source>
</evidence>
<evidence type="ECO:0000256" key="3">
    <source>
        <dbReference type="ARBA" id="ARBA00022676"/>
    </source>
</evidence>
<feature type="compositionally biased region" description="Acidic residues" evidence="11">
    <location>
        <begin position="274"/>
        <end position="283"/>
    </location>
</feature>
<reference evidence="13 14" key="2">
    <citation type="journal article" date="2021" name="Int. J. Syst. Evol. Microbiol.">
        <title>Isolation and Polyphasic Characterization of Desulfuromonas versatilis sp. Nov., an Electrogenic Bacteria Capable of Versatile Metabolism Isolated from a Graphene Oxide-Reducing Enrichment Culture.</title>
        <authorList>
            <person name="Xie L."/>
            <person name="Yoshida N."/>
            <person name="Ishii S."/>
            <person name="Meng L."/>
        </authorList>
    </citation>
    <scope>NUCLEOTIDE SEQUENCE [LARGE SCALE GENOMIC DNA]</scope>
    <source>
        <strain evidence="13 14">NIT-T3</strain>
    </source>
</reference>
<dbReference type="RefSeq" id="WP_318835985.1">
    <property type="nucleotide sequence ID" value="NZ_AP024355.1"/>
</dbReference>
<evidence type="ECO:0000313" key="13">
    <source>
        <dbReference type="EMBL" id="BCR03723.1"/>
    </source>
</evidence>
<keyword evidence="7" id="KW-0573">Peptidoglycan synthesis</keyword>
<feature type="region of interest" description="Disordered" evidence="11">
    <location>
        <begin position="254"/>
        <end position="314"/>
    </location>
</feature>
<keyword evidence="5" id="KW-0812">Transmembrane</keyword>
<dbReference type="EMBL" id="AP024355">
    <property type="protein sequence ID" value="BCR03723.1"/>
    <property type="molecule type" value="Genomic_DNA"/>
</dbReference>
<accession>A0ABM8HPS5</accession>
<keyword evidence="2" id="KW-0997">Cell inner membrane</keyword>
<keyword evidence="9" id="KW-0472">Membrane</keyword>
<evidence type="ECO:0000313" key="14">
    <source>
        <dbReference type="Proteomes" id="UP001319827"/>
    </source>
</evidence>
<dbReference type="PANTHER" id="PTHR30400:SF0">
    <property type="entry name" value="BIOSYNTHETIC PEPTIDOGLYCAN TRANSGLYCOSYLASE"/>
    <property type="match status" value="1"/>
</dbReference>
<gene>
    <name evidence="13" type="ORF">DESUT3_07920</name>
</gene>
<dbReference type="PANTHER" id="PTHR30400">
    <property type="entry name" value="MONOFUNCTIONAL BIOSYNTHETIC PEPTIDOGLYCAN TRANSGLYCOSYLASE"/>
    <property type="match status" value="1"/>
</dbReference>
<keyword evidence="4" id="KW-0808">Transferase</keyword>
<dbReference type="InterPro" id="IPR011812">
    <property type="entry name" value="Pep_trsgly"/>
</dbReference>
<name>A0ABM8HPS5_9BACT</name>
<evidence type="ECO:0000256" key="8">
    <source>
        <dbReference type="ARBA" id="ARBA00022989"/>
    </source>
</evidence>
<dbReference type="Gene3D" id="1.10.3810.10">
    <property type="entry name" value="Biosynthetic peptidoglycan transglycosylase-like"/>
    <property type="match status" value="1"/>
</dbReference>
<proteinExistence type="predicted"/>
<keyword evidence="3" id="KW-0328">Glycosyltransferase</keyword>
<evidence type="ECO:0000256" key="1">
    <source>
        <dbReference type="ARBA" id="ARBA00022475"/>
    </source>
</evidence>
<dbReference type="Pfam" id="PF00912">
    <property type="entry name" value="Transgly"/>
    <property type="match status" value="1"/>
</dbReference>
<keyword evidence="10" id="KW-0961">Cell wall biogenesis/degradation</keyword>
<dbReference type="InterPro" id="IPR036950">
    <property type="entry name" value="PBP_transglycosylase"/>
</dbReference>